<sequence>MNKQMHVSSGFHVAHVVAFKTNIKKHTEEQIREYGYFNCGLIYDKLCRELNLFIKQTKEETLRKNFDPRLMYSKKIKCKEICNKSIIQEKEHRRTTAFSSENTKNPYIDNKPIAPSIKVHTAIGPLPSPTHTQPQPILPTTMQIPPFPIPAIVSDSSQQRTQHKLLHSALGLPSSTISGTIAILEPALSLDASQDTSVTKITTRISSISQSPLPFPVSPSEEKKYSTSEPPVPETQDKVPFQTTGSSSDAPKTPALQTHLQIHFSPPATTTATITDISSPSIINKTMGTTQSSPITIYQGAFTPHPNIQDFDNPSAIDSNEGKTAAIIVINNTN</sequence>
<accession>A0A1D3JE33</accession>
<evidence type="ECO:0000313" key="3">
    <source>
        <dbReference type="Proteomes" id="UP000242942"/>
    </source>
</evidence>
<reference evidence="2 3" key="1">
    <citation type="submission" date="2016-06" db="EMBL/GenBank/DDBJ databases">
        <authorList>
            <consortium name="Pathogen Informatics"/>
        </authorList>
    </citation>
    <scope>NUCLEOTIDE SEQUENCE [LARGE SCALE GENOMIC DNA]</scope>
    <source>
        <strain evidence="2">PocGH01</strain>
    </source>
</reference>
<feature type="region of interest" description="Disordered" evidence="1">
    <location>
        <begin position="209"/>
        <end position="252"/>
    </location>
</feature>
<organism evidence="2 3">
    <name type="scientific">Plasmodium ovale</name>
    <name type="common">malaria parasite P. ovale</name>
    <dbReference type="NCBI Taxonomy" id="36330"/>
    <lineage>
        <taxon>Eukaryota</taxon>
        <taxon>Sar</taxon>
        <taxon>Alveolata</taxon>
        <taxon>Apicomplexa</taxon>
        <taxon>Aconoidasida</taxon>
        <taxon>Haemosporida</taxon>
        <taxon>Plasmodiidae</taxon>
        <taxon>Plasmodium</taxon>
        <taxon>Plasmodium (Plasmodium)</taxon>
    </lineage>
</organism>
<dbReference type="Proteomes" id="UP000242942">
    <property type="component" value="Unassembled WGS sequence"/>
</dbReference>
<evidence type="ECO:0000313" key="2">
    <source>
        <dbReference type="EMBL" id="SBT84050.1"/>
    </source>
</evidence>
<proteinExistence type="predicted"/>
<evidence type="ECO:0000256" key="1">
    <source>
        <dbReference type="SAM" id="MobiDB-lite"/>
    </source>
</evidence>
<gene>
    <name evidence="2" type="primary">PocGH01_00036800</name>
    <name evidence="2" type="ORF">POCGH01_00036800</name>
</gene>
<dbReference type="VEuPathDB" id="PlasmoDB:PocGH01_00036800"/>
<dbReference type="EMBL" id="FLRI01000299">
    <property type="protein sequence ID" value="SBT84050.1"/>
    <property type="molecule type" value="Genomic_DNA"/>
</dbReference>
<name>A0A1D3JE33_PLAOA</name>
<protein>
    <submittedName>
        <fullName evidence="2">Uncharacterized protein</fullName>
    </submittedName>
</protein>
<keyword evidence="3" id="KW-1185">Reference proteome</keyword>
<feature type="compositionally biased region" description="Polar residues" evidence="1">
    <location>
        <begin position="241"/>
        <end position="252"/>
    </location>
</feature>
<dbReference type="AlphaFoldDB" id="A0A1D3JE33"/>